<gene>
    <name evidence="2" type="ORF">OS493_036685</name>
</gene>
<dbReference type="OrthoDB" id="5987677at2759"/>
<evidence type="ECO:0000313" key="3">
    <source>
        <dbReference type="Proteomes" id="UP001163046"/>
    </source>
</evidence>
<reference evidence="2" key="1">
    <citation type="submission" date="2023-01" db="EMBL/GenBank/DDBJ databases">
        <title>Genome assembly of the deep-sea coral Lophelia pertusa.</title>
        <authorList>
            <person name="Herrera S."/>
            <person name="Cordes E."/>
        </authorList>
    </citation>
    <scope>NUCLEOTIDE SEQUENCE</scope>
    <source>
        <strain evidence="2">USNM1676648</strain>
        <tissue evidence="2">Polyp</tissue>
    </source>
</reference>
<protein>
    <submittedName>
        <fullName evidence="2">Uncharacterized protein</fullName>
    </submittedName>
</protein>
<dbReference type="AlphaFoldDB" id="A0A9W9ZVF2"/>
<keyword evidence="1" id="KW-0175">Coiled coil</keyword>
<sequence>MTSSCSSERSRKAKAELLRRELELKNLLKQQELERRIAEVKEQEDELKRRIVLLVAEGEMEKAKVVDEIYQSSEYSKRYTKKELKVNVAKRVADAESRLAYLIQHCTGKAREAIKNCSIISEPEQGYQKAQEIVINALLDPGSDVTLCNVSLMKKLGLEGQWNFP</sequence>
<accession>A0A9W9ZVF2</accession>
<organism evidence="2 3">
    <name type="scientific">Desmophyllum pertusum</name>
    <dbReference type="NCBI Taxonomy" id="174260"/>
    <lineage>
        <taxon>Eukaryota</taxon>
        <taxon>Metazoa</taxon>
        <taxon>Cnidaria</taxon>
        <taxon>Anthozoa</taxon>
        <taxon>Hexacorallia</taxon>
        <taxon>Scleractinia</taxon>
        <taxon>Caryophylliina</taxon>
        <taxon>Caryophylliidae</taxon>
        <taxon>Desmophyllum</taxon>
    </lineage>
</organism>
<evidence type="ECO:0000256" key="1">
    <source>
        <dbReference type="SAM" id="Coils"/>
    </source>
</evidence>
<keyword evidence="3" id="KW-1185">Reference proteome</keyword>
<proteinExistence type="predicted"/>
<dbReference type="Proteomes" id="UP001163046">
    <property type="component" value="Unassembled WGS sequence"/>
</dbReference>
<feature type="coiled-coil region" evidence="1">
    <location>
        <begin position="10"/>
        <end position="57"/>
    </location>
</feature>
<comment type="caution">
    <text evidence="2">The sequence shown here is derived from an EMBL/GenBank/DDBJ whole genome shotgun (WGS) entry which is preliminary data.</text>
</comment>
<dbReference type="EMBL" id="MU825459">
    <property type="protein sequence ID" value="KAJ7388612.1"/>
    <property type="molecule type" value="Genomic_DNA"/>
</dbReference>
<name>A0A9W9ZVF2_9CNID</name>
<evidence type="ECO:0000313" key="2">
    <source>
        <dbReference type="EMBL" id="KAJ7388612.1"/>
    </source>
</evidence>